<dbReference type="InterPro" id="IPR003439">
    <property type="entry name" value="ABC_transporter-like_ATP-bd"/>
</dbReference>
<dbReference type="SMART" id="SM00382">
    <property type="entry name" value="AAA"/>
    <property type="match status" value="1"/>
</dbReference>
<dbReference type="InterPro" id="IPR027417">
    <property type="entry name" value="P-loop_NTPase"/>
</dbReference>
<protein>
    <submittedName>
        <fullName evidence="5">ABC-type nitrate/sulfonate/bicarbonate transport system ATPase subunit</fullName>
    </submittedName>
</protein>
<dbReference type="GO" id="GO:0005524">
    <property type="term" value="F:ATP binding"/>
    <property type="evidence" value="ECO:0007669"/>
    <property type="project" value="UniProtKB-KW"/>
</dbReference>
<evidence type="ECO:0000256" key="1">
    <source>
        <dbReference type="ARBA" id="ARBA00022448"/>
    </source>
</evidence>
<comment type="caution">
    <text evidence="5">The sequence shown here is derived from an EMBL/GenBank/DDBJ whole genome shotgun (WGS) entry which is preliminary data.</text>
</comment>
<keyword evidence="6" id="KW-1185">Reference proteome</keyword>
<reference evidence="5 6" key="1">
    <citation type="submission" date="2020-07" db="EMBL/GenBank/DDBJ databases">
        <title>Sequencing the genomes of 1000 actinobacteria strains.</title>
        <authorList>
            <person name="Klenk H.-P."/>
        </authorList>
    </citation>
    <scope>NUCLEOTIDE SEQUENCE [LARGE SCALE GENOMIC DNA]</scope>
    <source>
        <strain evidence="5 6">DSM 21350</strain>
    </source>
</reference>
<dbReference type="RefSeq" id="WP_179664781.1">
    <property type="nucleotide sequence ID" value="NZ_JACCBG010000001.1"/>
</dbReference>
<dbReference type="PANTHER" id="PTHR42788">
    <property type="entry name" value="TAURINE IMPORT ATP-BINDING PROTEIN-RELATED"/>
    <property type="match status" value="1"/>
</dbReference>
<proteinExistence type="predicted"/>
<dbReference type="InterPro" id="IPR050166">
    <property type="entry name" value="ABC_transporter_ATP-bind"/>
</dbReference>
<dbReference type="Pfam" id="PF00005">
    <property type="entry name" value="ABC_tran"/>
    <property type="match status" value="1"/>
</dbReference>
<evidence type="ECO:0000313" key="6">
    <source>
        <dbReference type="Proteomes" id="UP000535511"/>
    </source>
</evidence>
<dbReference type="EMBL" id="JACCBG010000001">
    <property type="protein sequence ID" value="NYD43238.1"/>
    <property type="molecule type" value="Genomic_DNA"/>
</dbReference>
<evidence type="ECO:0000256" key="2">
    <source>
        <dbReference type="ARBA" id="ARBA00022741"/>
    </source>
</evidence>
<dbReference type="PROSITE" id="PS50893">
    <property type="entry name" value="ABC_TRANSPORTER_2"/>
    <property type="match status" value="1"/>
</dbReference>
<dbReference type="GO" id="GO:0016887">
    <property type="term" value="F:ATP hydrolysis activity"/>
    <property type="evidence" value="ECO:0007669"/>
    <property type="project" value="InterPro"/>
</dbReference>
<evidence type="ECO:0000256" key="3">
    <source>
        <dbReference type="ARBA" id="ARBA00022840"/>
    </source>
</evidence>
<keyword evidence="1" id="KW-0813">Transport</keyword>
<evidence type="ECO:0000259" key="4">
    <source>
        <dbReference type="PROSITE" id="PS50893"/>
    </source>
</evidence>
<keyword evidence="3" id="KW-0067">ATP-binding</keyword>
<sequence length="264" mass="29159">MSHERTVEIDAVSHDFRMKGDHVQALSNISFDIEPGQFLCLAGPSGCGKTTLLRLLAGFMTPTEGMIRVDGVPVTKPAADRGVVFQQPNLFPWLTVQENVELGPKLRGVKASQRKADAERFLHMVGLADFAARRPYELSGGMQQRCQIARVLTNDPDIVLMDEPFGALDALTREHLQNELLEIWRATGKTIVFITHSVDEAVFLGSRVMVMSPRPGRIVLDRAAVFSRPDEPIAPERLRALPEFLAVADEVRTAIHTAPLSRAS</sequence>
<dbReference type="Proteomes" id="UP000535511">
    <property type="component" value="Unassembled WGS sequence"/>
</dbReference>
<name>A0A7Y9JCB3_9ACTN</name>
<organism evidence="5 6">
    <name type="scientific">Nocardioides panaciterrulae</name>
    <dbReference type="NCBI Taxonomy" id="661492"/>
    <lineage>
        <taxon>Bacteria</taxon>
        <taxon>Bacillati</taxon>
        <taxon>Actinomycetota</taxon>
        <taxon>Actinomycetes</taxon>
        <taxon>Propionibacteriales</taxon>
        <taxon>Nocardioidaceae</taxon>
        <taxon>Nocardioides</taxon>
    </lineage>
</organism>
<keyword evidence="2" id="KW-0547">Nucleotide-binding</keyword>
<dbReference type="SUPFAM" id="SSF52540">
    <property type="entry name" value="P-loop containing nucleoside triphosphate hydrolases"/>
    <property type="match status" value="1"/>
</dbReference>
<dbReference type="CDD" id="cd03293">
    <property type="entry name" value="ABC_NrtD_SsuB_transporters"/>
    <property type="match status" value="1"/>
</dbReference>
<accession>A0A7Y9JCB3</accession>
<dbReference type="InterPro" id="IPR003593">
    <property type="entry name" value="AAA+_ATPase"/>
</dbReference>
<dbReference type="PANTHER" id="PTHR42788:SF13">
    <property type="entry name" value="ALIPHATIC SULFONATES IMPORT ATP-BINDING PROTEIN SSUB"/>
    <property type="match status" value="1"/>
</dbReference>
<dbReference type="Gene3D" id="3.40.50.300">
    <property type="entry name" value="P-loop containing nucleotide triphosphate hydrolases"/>
    <property type="match status" value="1"/>
</dbReference>
<feature type="domain" description="ABC transporter" evidence="4">
    <location>
        <begin position="7"/>
        <end position="238"/>
    </location>
</feature>
<dbReference type="AlphaFoldDB" id="A0A7Y9JCB3"/>
<gene>
    <name evidence="5" type="ORF">BJZ21_003321</name>
</gene>
<evidence type="ECO:0000313" key="5">
    <source>
        <dbReference type="EMBL" id="NYD43238.1"/>
    </source>
</evidence>